<sequence length="443" mass="49088">MKKRSIALFMAMMLGATALGGCGEAGNDKSQEKSAKQSEASGEQVEITFYSTQAGVDNETVALLDEFTKENPDIKVEFLPCGDDQLQAWLGLYAAKKAPTVALMDVSVVTQYHSYFYNFSENEVPWVDDIVTGKEYYTVDGSLYAIPASVQGFGLMYNNRVLKEVFGEDFDIHSVDTRDELEKMLDDIDASGKAASTITLNADWALAAHLGALLYSGYQGDETAQMAFIDSLKKGEASLADDQVYNDLMDTLDILSEHNMNKADPLQINQEMNCEAFATGKVATYFQGDWNWMMMSGVEGRDEELGMIPLPISNDPEQNVGLPMSSPKGYCIDASQNTEEQQAAGLKLVEWLCNSEKGQDFMGVTIGSTLPFKDVKVENPNALAKSTQEYMEKGEIKDIRTFTVNVPSDYWYVVGPYFQQYVAGELDRQGLAKEIESYWTSLE</sequence>
<dbReference type="SUPFAM" id="SSF53850">
    <property type="entry name" value="Periplasmic binding protein-like II"/>
    <property type="match status" value="1"/>
</dbReference>
<feature type="signal peptide" evidence="4">
    <location>
        <begin position="1"/>
        <end position="20"/>
    </location>
</feature>
<evidence type="ECO:0000313" key="6">
    <source>
        <dbReference type="Proteomes" id="UP001600941"/>
    </source>
</evidence>
<keyword evidence="3 4" id="KW-0732">Signal</keyword>
<dbReference type="EMBL" id="BAABZQ010000001">
    <property type="protein sequence ID" value="GAA6498676.1"/>
    <property type="molecule type" value="Genomic_DNA"/>
</dbReference>
<comment type="similarity">
    <text evidence="1">Belongs to the bacterial solute-binding protein 1 family.</text>
</comment>
<reference evidence="5 6" key="1">
    <citation type="submission" date="2024-04" db="EMBL/GenBank/DDBJ databases">
        <title>Defined microbial consortia suppress multidrug-resistant proinflammatory Enterobacteriaceae via ecological control.</title>
        <authorList>
            <person name="Furuichi M."/>
            <person name="Kawaguchi T."/>
            <person name="Pust M."/>
            <person name="Yasuma K."/>
            <person name="Plichta D."/>
            <person name="Hasegawa N."/>
            <person name="Ohya T."/>
            <person name="Bhattarai S."/>
            <person name="Sasajima S."/>
            <person name="Aoto Y."/>
            <person name="Tuganbaev T."/>
            <person name="Yaginuma M."/>
            <person name="Ueda M."/>
            <person name="Okahashi N."/>
            <person name="Amafuji K."/>
            <person name="Kiridooshi Y."/>
            <person name="Sugita K."/>
            <person name="Strazar M."/>
            <person name="Skelly A."/>
            <person name="Suda W."/>
            <person name="Hattori M."/>
            <person name="Nakamoto N."/>
            <person name="Caballero S."/>
            <person name="Norman J."/>
            <person name="Olle B."/>
            <person name="Tanoue T."/>
            <person name="Arita M."/>
            <person name="Bucci V."/>
            <person name="Atarashi K."/>
            <person name="Xavier R."/>
            <person name="Honda K."/>
        </authorList>
    </citation>
    <scope>NUCLEOTIDE SEQUENCE [LARGE SCALE GENOMIC DNA]</scope>
    <source>
        <strain evidence="6">k34-0107-D12</strain>
    </source>
</reference>
<dbReference type="RefSeq" id="WP_033139391.1">
    <property type="nucleotide sequence ID" value="NZ_BAABZQ010000001.1"/>
</dbReference>
<accession>A0ABQ0BQ90</accession>
<name>A0ABQ0BQ90_9FIRM</name>
<evidence type="ECO:0000256" key="4">
    <source>
        <dbReference type="SAM" id="SignalP"/>
    </source>
</evidence>
<dbReference type="Proteomes" id="UP001600941">
    <property type="component" value="Unassembled WGS sequence"/>
</dbReference>
<organism evidence="5 6">
    <name type="scientific">Blautia parvula</name>
    <dbReference type="NCBI Taxonomy" id="2877527"/>
    <lineage>
        <taxon>Bacteria</taxon>
        <taxon>Bacillati</taxon>
        <taxon>Bacillota</taxon>
        <taxon>Clostridia</taxon>
        <taxon>Lachnospirales</taxon>
        <taxon>Lachnospiraceae</taxon>
        <taxon>Blautia</taxon>
    </lineage>
</organism>
<dbReference type="PANTHER" id="PTHR43649">
    <property type="entry name" value="ARABINOSE-BINDING PROTEIN-RELATED"/>
    <property type="match status" value="1"/>
</dbReference>
<evidence type="ECO:0000313" key="5">
    <source>
        <dbReference type="EMBL" id="GAA6498676.1"/>
    </source>
</evidence>
<comment type="caution">
    <text evidence="5">The sequence shown here is derived from an EMBL/GenBank/DDBJ whole genome shotgun (WGS) entry which is preliminary data.</text>
</comment>
<dbReference type="Pfam" id="PF13416">
    <property type="entry name" value="SBP_bac_8"/>
    <property type="match status" value="1"/>
</dbReference>
<feature type="chain" id="PRO_5047123627" evidence="4">
    <location>
        <begin position="21"/>
        <end position="443"/>
    </location>
</feature>
<keyword evidence="6" id="KW-1185">Reference proteome</keyword>
<dbReference type="InterPro" id="IPR050490">
    <property type="entry name" value="Bact_solute-bd_prot1"/>
</dbReference>
<keyword evidence="2" id="KW-0813">Transport</keyword>
<proteinExistence type="inferred from homology"/>
<dbReference type="PROSITE" id="PS51257">
    <property type="entry name" value="PROKAR_LIPOPROTEIN"/>
    <property type="match status" value="1"/>
</dbReference>
<dbReference type="PANTHER" id="PTHR43649:SF34">
    <property type="entry name" value="ABC TRANSPORTER PERIPLASMIC-BINDING PROTEIN YCJN-RELATED"/>
    <property type="match status" value="1"/>
</dbReference>
<dbReference type="InterPro" id="IPR006059">
    <property type="entry name" value="SBP"/>
</dbReference>
<evidence type="ECO:0000256" key="2">
    <source>
        <dbReference type="ARBA" id="ARBA00022448"/>
    </source>
</evidence>
<evidence type="ECO:0000256" key="1">
    <source>
        <dbReference type="ARBA" id="ARBA00008520"/>
    </source>
</evidence>
<evidence type="ECO:0000256" key="3">
    <source>
        <dbReference type="ARBA" id="ARBA00022729"/>
    </source>
</evidence>
<gene>
    <name evidence="5" type="ORF">K340107D12_14920</name>
</gene>
<protein>
    <submittedName>
        <fullName evidence="5">ABC transporter substrate-binding protein</fullName>
    </submittedName>
</protein>
<dbReference type="Gene3D" id="3.40.190.10">
    <property type="entry name" value="Periplasmic binding protein-like II"/>
    <property type="match status" value="2"/>
</dbReference>